<gene>
    <name evidence="2" type="ORF">SAMN05421684_3601</name>
</gene>
<keyword evidence="1" id="KW-1133">Transmembrane helix</keyword>
<evidence type="ECO:0000313" key="3">
    <source>
        <dbReference type="Proteomes" id="UP000199632"/>
    </source>
</evidence>
<evidence type="ECO:0000256" key="1">
    <source>
        <dbReference type="SAM" id="Phobius"/>
    </source>
</evidence>
<dbReference type="OrthoDB" id="3372861at2"/>
<dbReference type="Proteomes" id="UP000199632">
    <property type="component" value="Unassembled WGS sequence"/>
</dbReference>
<organism evidence="2 3">
    <name type="scientific">Asanoa ishikariensis</name>
    <dbReference type="NCBI Taxonomy" id="137265"/>
    <lineage>
        <taxon>Bacteria</taxon>
        <taxon>Bacillati</taxon>
        <taxon>Actinomycetota</taxon>
        <taxon>Actinomycetes</taxon>
        <taxon>Micromonosporales</taxon>
        <taxon>Micromonosporaceae</taxon>
        <taxon>Asanoa</taxon>
    </lineage>
</organism>
<keyword evidence="1" id="KW-0472">Membrane</keyword>
<name>A0A1H3R8T7_9ACTN</name>
<reference evidence="3" key="1">
    <citation type="submission" date="2016-10" db="EMBL/GenBank/DDBJ databases">
        <authorList>
            <person name="Varghese N."/>
            <person name="Submissions S."/>
        </authorList>
    </citation>
    <scope>NUCLEOTIDE SEQUENCE [LARGE SCALE GENOMIC DNA]</scope>
    <source>
        <strain evidence="3">DSM 44718</strain>
    </source>
</reference>
<keyword evidence="3" id="KW-1185">Reference proteome</keyword>
<keyword evidence="1" id="KW-0812">Transmembrane</keyword>
<dbReference type="RefSeq" id="WP_090793421.1">
    <property type="nucleotide sequence ID" value="NZ_BOND01000008.1"/>
</dbReference>
<proteinExistence type="predicted"/>
<evidence type="ECO:0000313" key="2">
    <source>
        <dbReference type="EMBL" id="SDZ22077.1"/>
    </source>
</evidence>
<dbReference type="EMBL" id="FNQB01000002">
    <property type="protein sequence ID" value="SDZ22077.1"/>
    <property type="molecule type" value="Genomic_DNA"/>
</dbReference>
<sequence length="295" mass="31202">MHNLDERLAHGLHRIVDGEADSIPPTGKLLERGRRGRRRRVSALAGSTLAVVALGALGIAAVAQPTRDVPAGASSAQAPSPELKLASAFATSKDLSYRLRLTTASRAGAGPTYEGAFDPRTDTGYLALAQNASVRTELLINGTRYTIVDRPKGEKYGYRQQYGRHDRLSLYDSPMAVVALAAGGGELPAEVARMGSASPDPAALYEILRKANATITENGDGSLHFVLSTQDQGGSNGLSGDITRDADGRIGKVTLTSNWSSMPKIPTGTMSATLELFDYGVDVKVERPTDIVPSK</sequence>
<dbReference type="AlphaFoldDB" id="A0A1H3R8T7"/>
<accession>A0A1H3R8T7</accession>
<feature type="transmembrane region" description="Helical" evidence="1">
    <location>
        <begin position="41"/>
        <end position="63"/>
    </location>
</feature>
<dbReference type="STRING" id="137265.SAMN05421684_3601"/>
<protein>
    <recommendedName>
        <fullName evidence="4">DUF2092 domain-containing protein</fullName>
    </recommendedName>
</protein>
<evidence type="ECO:0008006" key="4">
    <source>
        <dbReference type="Google" id="ProtNLM"/>
    </source>
</evidence>